<dbReference type="Pfam" id="PF01614">
    <property type="entry name" value="IclR_C"/>
    <property type="match status" value="1"/>
</dbReference>
<dbReference type="InterPro" id="IPR005471">
    <property type="entry name" value="Tscrpt_reg_IclR_N"/>
</dbReference>
<evidence type="ECO:0000256" key="3">
    <source>
        <dbReference type="ARBA" id="ARBA00023163"/>
    </source>
</evidence>
<keyword evidence="3" id="KW-0804">Transcription</keyword>
<reference evidence="6 7" key="1">
    <citation type="submission" date="2020-08" db="EMBL/GenBank/DDBJ databases">
        <authorList>
            <person name="Seo M.-J."/>
        </authorList>
    </citation>
    <scope>NUCLEOTIDE SEQUENCE [LARGE SCALE GENOMIC DNA]</scope>
    <source>
        <strain evidence="6 7">MBLA0160</strain>
    </source>
</reference>
<dbReference type="EMBL" id="JACKXD010000006">
    <property type="protein sequence ID" value="MBB6647658.1"/>
    <property type="molecule type" value="Genomic_DNA"/>
</dbReference>
<dbReference type="SUPFAM" id="SSF55781">
    <property type="entry name" value="GAF domain-like"/>
    <property type="match status" value="1"/>
</dbReference>
<protein>
    <submittedName>
        <fullName evidence="6">IclR family transcriptional regulator</fullName>
    </submittedName>
</protein>
<dbReference type="Gene3D" id="1.10.10.10">
    <property type="entry name" value="Winged helix-like DNA-binding domain superfamily/Winged helix DNA-binding domain"/>
    <property type="match status" value="1"/>
</dbReference>
<dbReference type="Gene3D" id="3.30.450.40">
    <property type="match status" value="1"/>
</dbReference>
<dbReference type="GO" id="GO:0003677">
    <property type="term" value="F:DNA binding"/>
    <property type="evidence" value="ECO:0007669"/>
    <property type="project" value="UniProtKB-KW"/>
</dbReference>
<dbReference type="PROSITE" id="PS51078">
    <property type="entry name" value="ICLR_ED"/>
    <property type="match status" value="1"/>
</dbReference>
<evidence type="ECO:0000256" key="1">
    <source>
        <dbReference type="ARBA" id="ARBA00023015"/>
    </source>
</evidence>
<sequence>MKSTRSEQEHPSTLLDIISVLDREGPMGVTEVAGTLDIAKSTAHYHLSTLRQNGFVTKDGTRYGLGLSFLKMGLETRRREPLFDAAKEEIDKLADETGELAILSVEQRGLGVYLYKRGGSNALDIDAPIGGSASLHNRALGKAMLSRYDEERVDDIIDRHGLPETAERTITSRAELKDALRNVREEGVAFNREESIDGIHGVGVPITTAEGNVLGAISVAGPAKRLNGSLFNEDLPDILSRARNVIELNHQHGHTY</sequence>
<keyword evidence="1" id="KW-0805">Transcription regulation</keyword>
<feature type="domain" description="IclR-ED" evidence="5">
    <location>
        <begin position="68"/>
        <end position="251"/>
    </location>
</feature>
<dbReference type="GO" id="GO:0003700">
    <property type="term" value="F:DNA-binding transcription factor activity"/>
    <property type="evidence" value="ECO:0007669"/>
    <property type="project" value="TreeGrafter"/>
</dbReference>
<organism evidence="6 7">
    <name type="scientific">Halobellus ruber</name>
    <dbReference type="NCBI Taxonomy" id="2761102"/>
    <lineage>
        <taxon>Archaea</taxon>
        <taxon>Methanobacteriati</taxon>
        <taxon>Methanobacteriota</taxon>
        <taxon>Stenosarchaea group</taxon>
        <taxon>Halobacteria</taxon>
        <taxon>Halobacteriales</taxon>
        <taxon>Haloferacaceae</taxon>
        <taxon>Halobellus</taxon>
    </lineage>
</organism>
<dbReference type="Proteomes" id="UP000546257">
    <property type="component" value="Unassembled WGS sequence"/>
</dbReference>
<feature type="domain" description="HTH iclR-type" evidence="4">
    <location>
        <begin position="8"/>
        <end position="67"/>
    </location>
</feature>
<dbReference type="PANTHER" id="PTHR30136:SF35">
    <property type="entry name" value="HTH-TYPE TRANSCRIPTIONAL REGULATOR RV1719"/>
    <property type="match status" value="1"/>
</dbReference>
<evidence type="ECO:0000259" key="4">
    <source>
        <dbReference type="PROSITE" id="PS51077"/>
    </source>
</evidence>
<dbReference type="GO" id="GO:0045892">
    <property type="term" value="P:negative regulation of DNA-templated transcription"/>
    <property type="evidence" value="ECO:0007669"/>
    <property type="project" value="TreeGrafter"/>
</dbReference>
<gene>
    <name evidence="6" type="ORF">H5V44_15440</name>
</gene>
<keyword evidence="7" id="KW-1185">Reference proteome</keyword>
<dbReference type="SMART" id="SM00346">
    <property type="entry name" value="HTH_ICLR"/>
    <property type="match status" value="1"/>
</dbReference>
<dbReference type="AlphaFoldDB" id="A0A7J9SLS3"/>
<evidence type="ECO:0000259" key="5">
    <source>
        <dbReference type="PROSITE" id="PS51078"/>
    </source>
</evidence>
<dbReference type="InterPro" id="IPR036390">
    <property type="entry name" value="WH_DNA-bd_sf"/>
</dbReference>
<name>A0A7J9SLS3_9EURY</name>
<keyword evidence="2" id="KW-0238">DNA-binding</keyword>
<dbReference type="Pfam" id="PF09339">
    <property type="entry name" value="HTH_IclR"/>
    <property type="match status" value="1"/>
</dbReference>
<proteinExistence type="predicted"/>
<dbReference type="RefSeq" id="WP_185194028.1">
    <property type="nucleotide sequence ID" value="NZ_JACKXD010000006.1"/>
</dbReference>
<evidence type="ECO:0000313" key="7">
    <source>
        <dbReference type="Proteomes" id="UP000546257"/>
    </source>
</evidence>
<dbReference type="InterPro" id="IPR011991">
    <property type="entry name" value="ArsR-like_HTH"/>
</dbReference>
<dbReference type="InterPro" id="IPR029016">
    <property type="entry name" value="GAF-like_dom_sf"/>
</dbReference>
<dbReference type="PANTHER" id="PTHR30136">
    <property type="entry name" value="HELIX-TURN-HELIX TRANSCRIPTIONAL REGULATOR, ICLR FAMILY"/>
    <property type="match status" value="1"/>
</dbReference>
<dbReference type="InterPro" id="IPR050707">
    <property type="entry name" value="HTH_MetabolicPath_Reg"/>
</dbReference>
<evidence type="ECO:0000313" key="6">
    <source>
        <dbReference type="EMBL" id="MBB6647658.1"/>
    </source>
</evidence>
<dbReference type="CDD" id="cd00090">
    <property type="entry name" value="HTH_ARSR"/>
    <property type="match status" value="1"/>
</dbReference>
<dbReference type="InterPro" id="IPR014757">
    <property type="entry name" value="Tscrpt_reg_IclR_C"/>
</dbReference>
<evidence type="ECO:0000256" key="2">
    <source>
        <dbReference type="ARBA" id="ARBA00023125"/>
    </source>
</evidence>
<dbReference type="PROSITE" id="PS51077">
    <property type="entry name" value="HTH_ICLR"/>
    <property type="match status" value="1"/>
</dbReference>
<comment type="caution">
    <text evidence="6">The sequence shown here is derived from an EMBL/GenBank/DDBJ whole genome shotgun (WGS) entry which is preliminary data.</text>
</comment>
<dbReference type="InterPro" id="IPR036388">
    <property type="entry name" value="WH-like_DNA-bd_sf"/>
</dbReference>
<accession>A0A7J9SLS3</accession>
<dbReference type="SUPFAM" id="SSF46785">
    <property type="entry name" value="Winged helix' DNA-binding domain"/>
    <property type="match status" value="1"/>
</dbReference>